<evidence type="ECO:0000256" key="4">
    <source>
        <dbReference type="ARBA" id="ARBA00022989"/>
    </source>
</evidence>
<comment type="similarity">
    <text evidence="2">Belongs to the UPF0359 family.</text>
</comment>
<dbReference type="EMBL" id="CAJNOQ010001724">
    <property type="protein sequence ID" value="CAF0914735.1"/>
    <property type="molecule type" value="Genomic_DNA"/>
</dbReference>
<accession>A0A814ANX0</accession>
<dbReference type="EMBL" id="CAJOBC010001724">
    <property type="protein sequence ID" value="CAF3695195.1"/>
    <property type="molecule type" value="Genomic_DNA"/>
</dbReference>
<evidence type="ECO:0000313" key="11">
    <source>
        <dbReference type="Proteomes" id="UP000663829"/>
    </source>
</evidence>
<evidence type="ECO:0000313" key="7">
    <source>
        <dbReference type="EMBL" id="CAF0808930.1"/>
    </source>
</evidence>
<feature type="transmembrane region" description="Helical" evidence="6">
    <location>
        <begin position="75"/>
        <end position="95"/>
    </location>
</feature>
<keyword evidence="11" id="KW-1185">Reference proteome</keyword>
<name>A0A814ANX0_9BILA</name>
<sequence>MIITWTKLSVLLFGLCYVRYNPNHQWSSTIKILLISIIVSLSYAVTQGIFEFHHSARPSGFIPTYNLYAYVRRSFYYYCLVLAFVNLIQVIGTVLNFSKNFSYGMCIVDATTILYFVLLGPFVYLQFLRRSLQTKMKVPQVTYAGGDSIEDEEHDDLDYYSGINDSSLPVSSFYNQIQSNKRYFGSTQSTTVDFSYNDDDVPYPTIPSSINNSVIV</sequence>
<dbReference type="EMBL" id="CAJOBA010001382">
    <property type="protein sequence ID" value="CAF3592721.1"/>
    <property type="molecule type" value="Genomic_DNA"/>
</dbReference>
<keyword evidence="4 6" id="KW-1133">Transmembrane helix</keyword>
<dbReference type="AlphaFoldDB" id="A0A814ANX0"/>
<dbReference type="GO" id="GO:0004930">
    <property type="term" value="F:G protein-coupled receptor activity"/>
    <property type="evidence" value="ECO:0007669"/>
    <property type="project" value="TreeGrafter"/>
</dbReference>
<evidence type="ECO:0000256" key="3">
    <source>
        <dbReference type="ARBA" id="ARBA00022692"/>
    </source>
</evidence>
<dbReference type="Proteomes" id="UP000677228">
    <property type="component" value="Unassembled WGS sequence"/>
</dbReference>
<keyword evidence="5 6" id="KW-0472">Membrane</keyword>
<comment type="caution">
    <text evidence="8">The sequence shown here is derived from an EMBL/GenBank/DDBJ whole genome shotgun (WGS) entry which is preliminary data.</text>
</comment>
<dbReference type="OrthoDB" id="10027388at2759"/>
<evidence type="ECO:0000256" key="2">
    <source>
        <dbReference type="ARBA" id="ARBA00010125"/>
    </source>
</evidence>
<dbReference type="PANTHER" id="PTHR15876">
    <property type="entry name" value="TRANSMEMBRANE PROTEIN ADIPOCYTE-ASSOCIATED 1"/>
    <property type="match status" value="1"/>
</dbReference>
<keyword evidence="3 6" id="KW-0812">Transmembrane</keyword>
<reference evidence="8" key="1">
    <citation type="submission" date="2021-02" db="EMBL/GenBank/DDBJ databases">
        <authorList>
            <person name="Nowell W R."/>
        </authorList>
    </citation>
    <scope>NUCLEOTIDE SEQUENCE</scope>
</reference>
<evidence type="ECO:0000256" key="5">
    <source>
        <dbReference type="ARBA" id="ARBA00023136"/>
    </source>
</evidence>
<evidence type="ECO:0000313" key="10">
    <source>
        <dbReference type="EMBL" id="CAF3695195.1"/>
    </source>
</evidence>
<comment type="subcellular location">
    <subcellularLocation>
        <location evidence="1">Membrane</location>
        <topology evidence="1">Multi-pass membrane protein</topology>
    </subcellularLocation>
</comment>
<proteinExistence type="inferred from homology"/>
<dbReference type="Proteomes" id="UP000663829">
    <property type="component" value="Unassembled WGS sequence"/>
</dbReference>
<protein>
    <submittedName>
        <fullName evidence="8">Uncharacterized protein</fullName>
    </submittedName>
</protein>
<dbReference type="Proteomes" id="UP000682733">
    <property type="component" value="Unassembled WGS sequence"/>
</dbReference>
<dbReference type="PANTHER" id="PTHR15876:SF8">
    <property type="entry name" value="TRANSMEMBRANE PROTEIN ADIPOCYTE-ASSOCIATED 1"/>
    <property type="match status" value="1"/>
</dbReference>
<dbReference type="EMBL" id="CAJNOK010001382">
    <property type="protein sequence ID" value="CAF0808930.1"/>
    <property type="molecule type" value="Genomic_DNA"/>
</dbReference>
<dbReference type="Proteomes" id="UP000681722">
    <property type="component" value="Unassembled WGS sequence"/>
</dbReference>
<evidence type="ECO:0000313" key="9">
    <source>
        <dbReference type="EMBL" id="CAF3592721.1"/>
    </source>
</evidence>
<dbReference type="InterPro" id="IPR018781">
    <property type="entry name" value="TPRA1/CAND2/CAND8"/>
</dbReference>
<dbReference type="Pfam" id="PF10160">
    <property type="entry name" value="Tmemb_40"/>
    <property type="match status" value="1"/>
</dbReference>
<feature type="transmembrane region" description="Helical" evidence="6">
    <location>
        <begin position="101"/>
        <end position="127"/>
    </location>
</feature>
<evidence type="ECO:0000256" key="6">
    <source>
        <dbReference type="SAM" id="Phobius"/>
    </source>
</evidence>
<evidence type="ECO:0000256" key="1">
    <source>
        <dbReference type="ARBA" id="ARBA00004141"/>
    </source>
</evidence>
<gene>
    <name evidence="8" type="ORF">GPM918_LOCUS9334</name>
    <name evidence="7" type="ORF">OVA965_LOCUS5045</name>
    <name evidence="10" type="ORF">SRO942_LOCUS9335</name>
    <name evidence="9" type="ORF">TMI583_LOCUS5043</name>
</gene>
<evidence type="ECO:0000313" key="8">
    <source>
        <dbReference type="EMBL" id="CAF0914735.1"/>
    </source>
</evidence>
<dbReference type="GO" id="GO:0005886">
    <property type="term" value="C:plasma membrane"/>
    <property type="evidence" value="ECO:0007669"/>
    <property type="project" value="TreeGrafter"/>
</dbReference>
<organism evidence="8 11">
    <name type="scientific">Didymodactylos carnosus</name>
    <dbReference type="NCBI Taxonomy" id="1234261"/>
    <lineage>
        <taxon>Eukaryota</taxon>
        <taxon>Metazoa</taxon>
        <taxon>Spiralia</taxon>
        <taxon>Gnathifera</taxon>
        <taxon>Rotifera</taxon>
        <taxon>Eurotatoria</taxon>
        <taxon>Bdelloidea</taxon>
        <taxon>Philodinida</taxon>
        <taxon>Philodinidae</taxon>
        <taxon>Didymodactylos</taxon>
    </lineage>
</organism>